<feature type="region of interest" description="Disordered" evidence="1">
    <location>
        <begin position="230"/>
        <end position="282"/>
    </location>
</feature>
<keyword evidence="3" id="KW-1185">Reference proteome</keyword>
<reference evidence="2 3" key="1">
    <citation type="submission" date="2023-08" db="EMBL/GenBank/DDBJ databases">
        <title>Black Yeasts Isolated from many extreme environments.</title>
        <authorList>
            <person name="Coleine C."/>
            <person name="Stajich J.E."/>
            <person name="Selbmann L."/>
        </authorList>
    </citation>
    <scope>NUCLEOTIDE SEQUENCE [LARGE SCALE GENOMIC DNA]</scope>
    <source>
        <strain evidence="2 3">CCFEE 536</strain>
    </source>
</reference>
<feature type="compositionally biased region" description="Polar residues" evidence="1">
    <location>
        <begin position="262"/>
        <end position="272"/>
    </location>
</feature>
<evidence type="ECO:0000256" key="1">
    <source>
        <dbReference type="SAM" id="MobiDB-lite"/>
    </source>
</evidence>
<proteinExistence type="predicted"/>
<protein>
    <recommendedName>
        <fullName evidence="4">DNA (cytosine-5)-methyltransferase 1 replication foci domain-containing protein</fullName>
    </recommendedName>
</protein>
<evidence type="ECO:0000313" key="2">
    <source>
        <dbReference type="EMBL" id="KAK5295337.1"/>
    </source>
</evidence>
<feature type="compositionally biased region" description="Basic and acidic residues" evidence="1">
    <location>
        <begin position="230"/>
        <end position="239"/>
    </location>
</feature>
<feature type="compositionally biased region" description="Basic residues" evidence="1">
    <location>
        <begin position="395"/>
        <end position="406"/>
    </location>
</feature>
<feature type="compositionally biased region" description="Basic and acidic residues" evidence="1">
    <location>
        <begin position="482"/>
        <end position="493"/>
    </location>
</feature>
<dbReference type="EMBL" id="JAVRRA010000047">
    <property type="protein sequence ID" value="KAK5295337.1"/>
    <property type="molecule type" value="Genomic_DNA"/>
</dbReference>
<evidence type="ECO:0000313" key="3">
    <source>
        <dbReference type="Proteomes" id="UP001357485"/>
    </source>
</evidence>
<accession>A0ABR0M8V2</accession>
<evidence type="ECO:0008006" key="4">
    <source>
        <dbReference type="Google" id="ProtNLM"/>
    </source>
</evidence>
<gene>
    <name evidence="2" type="ORF">LTR16_001078</name>
</gene>
<comment type="caution">
    <text evidence="2">The sequence shown here is derived from an EMBL/GenBank/DDBJ whole genome shotgun (WGS) entry which is preliminary data.</text>
</comment>
<dbReference type="Proteomes" id="UP001357485">
    <property type="component" value="Unassembled WGS sequence"/>
</dbReference>
<name>A0ABR0M8V2_9PEZI</name>
<sequence length="656" mass="73812">MALLESKVLKPDPSVLDDNDWPEFLLTNVEVLDPKDSSLINLFKADEFLPVTVTGKLEDPAGENAHLLLRPTPHRAIPLEVHDVHRWAYGQYDDKSIAIWARGIAGWFKIKPSRAYKGLFQEMVEALKLLYFAADLHHSNERKNRKTGRRHFSISAEGVFAAYAEDGANHCSDAHAAAAHFYRYRESLFLLMRESREDIPWTQTSFHAHVSNKFREEYEAIRDKAQGKGEFVKVERKGPGAESLTGPKSVEIVSQHSRRGRSTNSSTPNSQHLIPGSLKKPKKDENWWRARVISRLMKKGLNWGALKDGNINLDAVARLLLQEYNIDNEAEAASYICAHAPQLLWILRKPEKGTGFHWTYEPIYDDLSTAKLPAAVLRRMARIALRPRTEESPKVRTRLNALHRPRSAGDAIMHTPSDSDSEDDSPVRTSWQAKKGKSALRPKTVNKFANKAAERGGRGFVSDDDEDNSELVSPTRVSPMKRKSESHHADDRRRNKRRYSRLEPTLDDAEEDEGIVIPSDDDYEGVVEARADGDHSLHGKDGLNLGATCGSLNLVSEPLLSFAPRGPGGTWICPRDGCNHKVYGADGPDSKDLAMSLIREHHDTHVLKGDQRFEVLKREERPGLPVSNLLKRIREMAERKESASAVGGLQPIMRTY</sequence>
<organism evidence="2 3">
    <name type="scientific">Cryomyces antarcticus</name>
    <dbReference type="NCBI Taxonomy" id="329879"/>
    <lineage>
        <taxon>Eukaryota</taxon>
        <taxon>Fungi</taxon>
        <taxon>Dikarya</taxon>
        <taxon>Ascomycota</taxon>
        <taxon>Pezizomycotina</taxon>
        <taxon>Dothideomycetes</taxon>
        <taxon>Dothideomycetes incertae sedis</taxon>
        <taxon>Cryomyces</taxon>
    </lineage>
</organism>
<feature type="region of interest" description="Disordered" evidence="1">
    <location>
        <begin position="388"/>
        <end position="510"/>
    </location>
</feature>